<comment type="caution">
    <text evidence="11">The sequence shown here is derived from an EMBL/GenBank/DDBJ whole genome shotgun (WGS) entry which is preliminary data.</text>
</comment>
<dbReference type="GO" id="GO:0030496">
    <property type="term" value="C:midbody"/>
    <property type="evidence" value="ECO:0007669"/>
    <property type="project" value="UniProtKB-SubCell"/>
</dbReference>
<gene>
    <name evidence="11" type="ORF">KFE25_008350</name>
</gene>
<dbReference type="GO" id="GO:0000922">
    <property type="term" value="C:spindle pole"/>
    <property type="evidence" value="ECO:0007669"/>
    <property type="project" value="UniProtKB-SubCell"/>
</dbReference>
<name>A0A8J6CDC9_DIALT</name>
<comment type="subcellular location">
    <subcellularLocation>
        <location evidence="1">Cytoplasm</location>
        <location evidence="1">Cytoskeleton</location>
        <location evidence="1">Microtubule organizing center</location>
        <location evidence="1">Centrosome</location>
        <location evidence="1">Centriole</location>
    </subcellularLocation>
    <subcellularLocation>
        <location evidence="3">Cytoplasm</location>
        <location evidence="3">Cytoskeleton</location>
        <location evidence="3">Spindle pole</location>
    </subcellularLocation>
    <subcellularLocation>
        <location evidence="2">Midbody</location>
    </subcellularLocation>
</comment>
<evidence type="ECO:0000256" key="4">
    <source>
        <dbReference type="ARBA" id="ARBA00014053"/>
    </source>
</evidence>
<protein>
    <recommendedName>
        <fullName evidence="4">Centrosomal protein of 44 kDa</fullName>
    </recommendedName>
</protein>
<dbReference type="OrthoDB" id="259598at2759"/>
<evidence type="ECO:0000256" key="8">
    <source>
        <dbReference type="ARBA" id="ARBA00046235"/>
    </source>
</evidence>
<feature type="region of interest" description="Disordered" evidence="9">
    <location>
        <begin position="160"/>
        <end position="219"/>
    </location>
</feature>
<dbReference type="GO" id="GO:0005814">
    <property type="term" value="C:centriole"/>
    <property type="evidence" value="ECO:0007669"/>
    <property type="project" value="UniProtKB-SubCell"/>
</dbReference>
<dbReference type="Pfam" id="PF15007">
    <property type="entry name" value="CEP44"/>
    <property type="match status" value="1"/>
</dbReference>
<evidence type="ECO:0000256" key="5">
    <source>
        <dbReference type="ARBA" id="ARBA00022490"/>
    </source>
</evidence>
<feature type="region of interest" description="Disordered" evidence="9">
    <location>
        <begin position="312"/>
        <end position="341"/>
    </location>
</feature>
<evidence type="ECO:0000256" key="3">
    <source>
        <dbReference type="ARBA" id="ARBA00004647"/>
    </source>
</evidence>
<evidence type="ECO:0000313" key="12">
    <source>
        <dbReference type="Proteomes" id="UP000751190"/>
    </source>
</evidence>
<evidence type="ECO:0000256" key="9">
    <source>
        <dbReference type="SAM" id="MobiDB-lite"/>
    </source>
</evidence>
<evidence type="ECO:0000313" key="11">
    <source>
        <dbReference type="EMBL" id="KAG8466971.1"/>
    </source>
</evidence>
<evidence type="ECO:0000256" key="1">
    <source>
        <dbReference type="ARBA" id="ARBA00004114"/>
    </source>
</evidence>
<keyword evidence="6" id="KW-0175">Coiled coil</keyword>
<dbReference type="PANTHER" id="PTHR31477:SF1">
    <property type="entry name" value="CENTROSOMAL PROTEIN OF 44 KDA"/>
    <property type="match status" value="1"/>
</dbReference>
<proteinExistence type="predicted"/>
<organism evidence="11 12">
    <name type="scientific">Diacronema lutheri</name>
    <name type="common">Unicellular marine alga</name>
    <name type="synonym">Monochrysis lutheri</name>
    <dbReference type="NCBI Taxonomy" id="2081491"/>
    <lineage>
        <taxon>Eukaryota</taxon>
        <taxon>Haptista</taxon>
        <taxon>Haptophyta</taxon>
        <taxon>Pavlovophyceae</taxon>
        <taxon>Pavlovales</taxon>
        <taxon>Pavlovaceae</taxon>
        <taxon>Diacronema</taxon>
    </lineage>
</organism>
<evidence type="ECO:0000259" key="10">
    <source>
        <dbReference type="Pfam" id="PF15007"/>
    </source>
</evidence>
<evidence type="ECO:0000256" key="2">
    <source>
        <dbReference type="ARBA" id="ARBA00004214"/>
    </source>
</evidence>
<keyword evidence="5" id="KW-0963">Cytoplasm</keyword>
<dbReference type="InterPro" id="IPR029157">
    <property type="entry name" value="CEP44_CC"/>
</dbReference>
<evidence type="ECO:0000256" key="6">
    <source>
        <dbReference type="ARBA" id="ARBA00023054"/>
    </source>
</evidence>
<feature type="domain" description="Centrosomal CEP44" evidence="10">
    <location>
        <begin position="5"/>
        <end position="126"/>
    </location>
</feature>
<dbReference type="Proteomes" id="UP000751190">
    <property type="component" value="Unassembled WGS sequence"/>
</dbReference>
<dbReference type="InterPro" id="IPR033603">
    <property type="entry name" value="CEP44"/>
</dbReference>
<dbReference type="AlphaFoldDB" id="A0A8J6CDC9"/>
<evidence type="ECO:0000256" key="7">
    <source>
        <dbReference type="ARBA" id="ARBA00023212"/>
    </source>
</evidence>
<keyword evidence="12" id="KW-1185">Reference proteome</keyword>
<accession>A0A8J6CDC9</accession>
<comment type="function">
    <text evidence="8">Centriole-enriched microtubule-binding protein involved in centriole biogenesis. In collaboration with CEP295 and POC1B, is required for the centriole-to-centrosome conversion by ensuring the formation of bona fide centriole wall. Functions as a linker component that maintains centrosome cohesion. Associates with CROCC and regulates its stability and localization to the centrosome.</text>
</comment>
<sequence length="459" mass="48187">MATGDVYNNLERLRLELRALRYDGPFDARALAAGEPAAFLPLLHHAFLGHSAVLARWLAQGGYELYSKSDLRFVELLFRVARVEFGYRHSLTPAQMLTAGFAERKALFAVDLLRLCAHKANDLARAAGTPPAASIRARPLARARAAAPAPACALAAPACGPPSPKENAHGAPLHGGADLRPHARRQPPPALPLANANWATDECDPRDDAASPKRAGGAPAAGAAAASLGAGAVGALLREVETRMAASLRALAERLDGRLDALDGRLTQLEATSALAAARAVARDGRARADAAAATWHAGSAWLAPPAEGFMAAATSPPSSTRPDAEPLDGPERARDARGGGVHGSLRAELLESLATQPLAPERGGAQPAHALARAEHAALDGARWEAPLPPWPWQAADERAPQPPEPTAAEAPARFELFDPRNKASPAEYLRHLERRFEATEALVAGALISTAQLAHRP</sequence>
<dbReference type="PANTHER" id="PTHR31477">
    <property type="entry name" value="CENTROSOMAL PROTEIN OF 44 KDA"/>
    <property type="match status" value="1"/>
</dbReference>
<reference evidence="11" key="1">
    <citation type="submission" date="2021-05" db="EMBL/GenBank/DDBJ databases">
        <title>The genome of the haptophyte Pavlova lutheri (Diacronema luteri, Pavlovales) - a model for lipid biosynthesis in eukaryotic algae.</title>
        <authorList>
            <person name="Hulatt C.J."/>
            <person name="Posewitz M.C."/>
        </authorList>
    </citation>
    <scope>NUCLEOTIDE SEQUENCE</scope>
    <source>
        <strain evidence="11">NIVA-4/92</strain>
    </source>
</reference>
<dbReference type="EMBL" id="JAGTXO010000007">
    <property type="protein sequence ID" value="KAG8466971.1"/>
    <property type="molecule type" value="Genomic_DNA"/>
</dbReference>
<keyword evidence="7" id="KW-0206">Cytoskeleton</keyword>